<accession>A0A1S4E828</accession>
<dbReference type="PANTHER" id="PTHR46437">
    <property type="entry name" value="MORN REPEAT-CONTAINING PROTEIN 5"/>
    <property type="match status" value="1"/>
</dbReference>
<evidence type="ECO:0000256" key="5">
    <source>
        <dbReference type="SAM" id="MobiDB-lite"/>
    </source>
</evidence>
<evidence type="ECO:0000256" key="2">
    <source>
        <dbReference type="ARBA" id="ARBA00022846"/>
    </source>
</evidence>
<evidence type="ECO:0000313" key="6">
    <source>
        <dbReference type="Proteomes" id="UP000079169"/>
    </source>
</evidence>
<evidence type="ECO:0000256" key="1">
    <source>
        <dbReference type="ARBA" id="ARBA00004230"/>
    </source>
</evidence>
<dbReference type="AlphaFoldDB" id="A0A1S4E828"/>
<keyword evidence="2" id="KW-0282">Flagellum</keyword>
<evidence type="ECO:0000256" key="4">
    <source>
        <dbReference type="ARBA" id="ARBA00023273"/>
    </source>
</evidence>
<dbReference type="Proteomes" id="UP000079169">
    <property type="component" value="Unplaced"/>
</dbReference>
<protein>
    <submittedName>
        <fullName evidence="7">Uncharacterized protein LOC103506429 isoform X1</fullName>
    </submittedName>
</protein>
<dbReference type="KEGG" id="dci:103506429"/>
<sequence length="326" mass="37008">MADGMFEGRGVLKYPNGSALYGIWDQGRLVKIRKYVYGDGFSRDLDDPDKFDYCVGNDRRFHWETLMGIGPGRKALLTNHGVPRHIPGKYYDVLDGYLDLSIKWILDRDTLQPIRHATTDEIKLAITDCRKGWHEYTGYRPDTHVYPEETPDAIHPTKFYKQVPGFDPRKKQFKLERKIAILKYKINHDIATPEDIALYEKLTGGGVTLSMVSSEPTVTPESGRSRVTSGIDYVSGESLDISSMLFQSPSKKSSETKTTTPSSSLPSVTESDLFHHLHTYLQRRLSSQLDELCENQSENSITLRSDVTFDLYRAFPPDSRGGNTEQ</sequence>
<dbReference type="STRING" id="121845.A0A1S4E828"/>
<dbReference type="RefSeq" id="XP_017298358.1">
    <property type="nucleotide sequence ID" value="XM_017442869.2"/>
</dbReference>
<dbReference type="PaxDb" id="121845-A0A1S4E828"/>
<organism evidence="6 7">
    <name type="scientific">Diaphorina citri</name>
    <name type="common">Asian citrus psyllid</name>
    <dbReference type="NCBI Taxonomy" id="121845"/>
    <lineage>
        <taxon>Eukaryota</taxon>
        <taxon>Metazoa</taxon>
        <taxon>Ecdysozoa</taxon>
        <taxon>Arthropoda</taxon>
        <taxon>Hexapoda</taxon>
        <taxon>Insecta</taxon>
        <taxon>Pterygota</taxon>
        <taxon>Neoptera</taxon>
        <taxon>Paraneoptera</taxon>
        <taxon>Hemiptera</taxon>
        <taxon>Sternorrhyncha</taxon>
        <taxon>Psylloidea</taxon>
        <taxon>Psyllidae</taxon>
        <taxon>Diaphorininae</taxon>
        <taxon>Diaphorina</taxon>
    </lineage>
</organism>
<keyword evidence="3" id="KW-0969">Cilium</keyword>
<dbReference type="PANTHER" id="PTHR46437:SF1">
    <property type="entry name" value="MORN REPEAT-CONTAINING PROTEIN 5"/>
    <property type="match status" value="1"/>
</dbReference>
<dbReference type="GeneID" id="103506429"/>
<feature type="compositionally biased region" description="Low complexity" evidence="5">
    <location>
        <begin position="248"/>
        <end position="268"/>
    </location>
</feature>
<proteinExistence type="predicted"/>
<comment type="subcellular location">
    <subcellularLocation>
        <location evidence="1">Cell projection</location>
        <location evidence="1">Cilium</location>
        <location evidence="1">Flagellum</location>
    </subcellularLocation>
</comment>
<name>A0A1S4E828_DIACI</name>
<reference evidence="7" key="1">
    <citation type="submission" date="2025-08" db="UniProtKB">
        <authorList>
            <consortium name="RefSeq"/>
        </authorList>
    </citation>
    <scope>IDENTIFICATION</scope>
</reference>
<evidence type="ECO:0000313" key="7">
    <source>
        <dbReference type="RefSeq" id="XP_017298358.1"/>
    </source>
</evidence>
<gene>
    <name evidence="7" type="primary">LOC103506429</name>
</gene>
<dbReference type="SUPFAM" id="SSF82185">
    <property type="entry name" value="Histone H3 K4-specific methyltransferase SET7/9 N-terminal domain"/>
    <property type="match status" value="1"/>
</dbReference>
<keyword evidence="4" id="KW-0966">Cell projection</keyword>
<evidence type="ECO:0000256" key="3">
    <source>
        <dbReference type="ARBA" id="ARBA00023069"/>
    </source>
</evidence>
<dbReference type="GO" id="GO:0031514">
    <property type="term" value="C:motile cilium"/>
    <property type="evidence" value="ECO:0007669"/>
    <property type="project" value="UniProtKB-SubCell"/>
</dbReference>
<feature type="region of interest" description="Disordered" evidence="5">
    <location>
        <begin position="247"/>
        <end position="268"/>
    </location>
</feature>
<dbReference type="InterPro" id="IPR042814">
    <property type="entry name" value="Morn5"/>
</dbReference>
<keyword evidence="6" id="KW-1185">Reference proteome</keyword>